<feature type="region of interest" description="Disordered" evidence="1">
    <location>
        <begin position="1"/>
        <end position="29"/>
    </location>
</feature>
<proteinExistence type="predicted"/>
<evidence type="ECO:0000313" key="3">
    <source>
        <dbReference type="Proteomes" id="UP000054549"/>
    </source>
</evidence>
<keyword evidence="3" id="KW-1185">Reference proteome</keyword>
<accession>A0A0C2T6Z7</accession>
<dbReference type="InParanoid" id="A0A0C2T6Z7"/>
<protein>
    <submittedName>
        <fullName evidence="2">Uncharacterized protein</fullName>
    </submittedName>
</protein>
<feature type="compositionally biased region" description="Basic and acidic residues" evidence="1">
    <location>
        <begin position="93"/>
        <end position="103"/>
    </location>
</feature>
<gene>
    <name evidence="2" type="ORF">M378DRAFT_108377</name>
</gene>
<reference evidence="2 3" key="1">
    <citation type="submission" date="2014-04" db="EMBL/GenBank/DDBJ databases">
        <title>Evolutionary Origins and Diversification of the Mycorrhizal Mutualists.</title>
        <authorList>
            <consortium name="DOE Joint Genome Institute"/>
            <consortium name="Mycorrhizal Genomics Consortium"/>
            <person name="Kohler A."/>
            <person name="Kuo A."/>
            <person name="Nagy L.G."/>
            <person name="Floudas D."/>
            <person name="Copeland A."/>
            <person name="Barry K.W."/>
            <person name="Cichocki N."/>
            <person name="Veneault-Fourrey C."/>
            <person name="LaButti K."/>
            <person name="Lindquist E.A."/>
            <person name="Lipzen A."/>
            <person name="Lundell T."/>
            <person name="Morin E."/>
            <person name="Murat C."/>
            <person name="Riley R."/>
            <person name="Ohm R."/>
            <person name="Sun H."/>
            <person name="Tunlid A."/>
            <person name="Henrissat B."/>
            <person name="Grigoriev I.V."/>
            <person name="Hibbett D.S."/>
            <person name="Martin F."/>
        </authorList>
    </citation>
    <scope>NUCLEOTIDE SEQUENCE [LARGE SCALE GENOMIC DNA]</scope>
    <source>
        <strain evidence="2 3">Koide BX008</strain>
    </source>
</reference>
<feature type="non-terminal residue" evidence="2">
    <location>
        <position position="192"/>
    </location>
</feature>
<feature type="compositionally biased region" description="Polar residues" evidence="1">
    <location>
        <begin position="1"/>
        <end position="14"/>
    </location>
</feature>
<feature type="region of interest" description="Disordered" evidence="1">
    <location>
        <begin position="93"/>
        <end position="120"/>
    </location>
</feature>
<dbReference type="EMBL" id="KN818271">
    <property type="protein sequence ID" value="KIL62364.1"/>
    <property type="molecule type" value="Genomic_DNA"/>
</dbReference>
<name>A0A0C2T6Z7_AMAMK</name>
<evidence type="ECO:0000256" key="1">
    <source>
        <dbReference type="SAM" id="MobiDB-lite"/>
    </source>
</evidence>
<dbReference type="HOGENOM" id="CLU_1418243_0_0_1"/>
<feature type="region of interest" description="Disordered" evidence="1">
    <location>
        <begin position="139"/>
        <end position="163"/>
    </location>
</feature>
<dbReference type="AlphaFoldDB" id="A0A0C2T6Z7"/>
<sequence>MESKTDMSSASTAPRNLAQELEGVGETAESRYWTYGLVPGKAGDTDGDLAAKWGLGETTEGGTVRLTRAARKGQEFSAVQREDKGRLNRHFADLDHQFNKNPDEVPEATDHGTGNDSEERVESYLSGGLVAGNSELAQEGAKEGTDVGNMNQTSGTPAEGGFVMATHTFKPPVTPVATNKVKYTGGTHFPDW</sequence>
<evidence type="ECO:0000313" key="2">
    <source>
        <dbReference type="EMBL" id="KIL62364.1"/>
    </source>
</evidence>
<dbReference type="Proteomes" id="UP000054549">
    <property type="component" value="Unassembled WGS sequence"/>
</dbReference>
<organism evidence="2 3">
    <name type="scientific">Amanita muscaria (strain Koide BX008)</name>
    <dbReference type="NCBI Taxonomy" id="946122"/>
    <lineage>
        <taxon>Eukaryota</taxon>
        <taxon>Fungi</taxon>
        <taxon>Dikarya</taxon>
        <taxon>Basidiomycota</taxon>
        <taxon>Agaricomycotina</taxon>
        <taxon>Agaricomycetes</taxon>
        <taxon>Agaricomycetidae</taxon>
        <taxon>Agaricales</taxon>
        <taxon>Pluteineae</taxon>
        <taxon>Amanitaceae</taxon>
        <taxon>Amanita</taxon>
    </lineage>
</organism>